<accession>A0AAP0H9D9</accession>
<dbReference type="Proteomes" id="UP001408789">
    <property type="component" value="Unassembled WGS sequence"/>
</dbReference>
<dbReference type="InterPro" id="IPR006501">
    <property type="entry name" value="Pectinesterase_inhib_dom"/>
</dbReference>
<dbReference type="InterPro" id="IPR035513">
    <property type="entry name" value="Invertase/methylesterase_inhib"/>
</dbReference>
<name>A0AAP0H9D9_9ASTR</name>
<evidence type="ECO:0000313" key="5">
    <source>
        <dbReference type="Proteomes" id="UP001408789"/>
    </source>
</evidence>
<feature type="signal peptide" evidence="2">
    <location>
        <begin position="1"/>
        <end position="24"/>
    </location>
</feature>
<proteinExistence type="predicted"/>
<dbReference type="Pfam" id="PF04043">
    <property type="entry name" value="PMEI"/>
    <property type="match status" value="1"/>
</dbReference>
<dbReference type="SUPFAM" id="SSF101148">
    <property type="entry name" value="Plant invertase/pectin methylesterase inhibitor"/>
    <property type="match status" value="1"/>
</dbReference>
<reference evidence="4 5" key="1">
    <citation type="submission" date="2024-04" db="EMBL/GenBank/DDBJ databases">
        <title>The reference genome of an endangered Asteraceae, Deinandra increscens subsp. villosa, native to the Central Coast of California.</title>
        <authorList>
            <person name="Guilliams M."/>
            <person name="Hasenstab-Lehman K."/>
            <person name="Meyer R."/>
            <person name="Mcevoy S."/>
        </authorList>
    </citation>
    <scope>NUCLEOTIDE SEQUENCE [LARGE SCALE GENOMIC DNA]</scope>
    <source>
        <tissue evidence="4">Leaf</tissue>
    </source>
</reference>
<dbReference type="SMART" id="SM00856">
    <property type="entry name" value="PMEI"/>
    <property type="match status" value="1"/>
</dbReference>
<dbReference type="PANTHER" id="PTHR31080:SF12">
    <property type="entry name" value="PLANT INVERTASE_PECTIN METHYLESTERASE INHIBITOR"/>
    <property type="match status" value="1"/>
</dbReference>
<dbReference type="Gene3D" id="1.20.140.40">
    <property type="entry name" value="Invertase/pectin methylesterase inhibitor family protein"/>
    <property type="match status" value="1"/>
</dbReference>
<evidence type="ECO:0000313" key="4">
    <source>
        <dbReference type="EMBL" id="KAK9076437.1"/>
    </source>
</evidence>
<evidence type="ECO:0000256" key="2">
    <source>
        <dbReference type="SAM" id="SignalP"/>
    </source>
</evidence>
<dbReference type="InterPro" id="IPR051955">
    <property type="entry name" value="PME_Inhibitor"/>
</dbReference>
<dbReference type="AlphaFoldDB" id="A0AAP0H9D9"/>
<gene>
    <name evidence="4" type="ORF">SSX86_004771</name>
</gene>
<dbReference type="NCBIfam" id="TIGR01614">
    <property type="entry name" value="PME_inhib"/>
    <property type="match status" value="1"/>
</dbReference>
<dbReference type="GO" id="GO:0004857">
    <property type="term" value="F:enzyme inhibitor activity"/>
    <property type="evidence" value="ECO:0007669"/>
    <property type="project" value="InterPro"/>
</dbReference>
<organism evidence="4 5">
    <name type="scientific">Deinandra increscens subsp. villosa</name>
    <dbReference type="NCBI Taxonomy" id="3103831"/>
    <lineage>
        <taxon>Eukaryota</taxon>
        <taxon>Viridiplantae</taxon>
        <taxon>Streptophyta</taxon>
        <taxon>Embryophyta</taxon>
        <taxon>Tracheophyta</taxon>
        <taxon>Spermatophyta</taxon>
        <taxon>Magnoliopsida</taxon>
        <taxon>eudicotyledons</taxon>
        <taxon>Gunneridae</taxon>
        <taxon>Pentapetalae</taxon>
        <taxon>asterids</taxon>
        <taxon>campanulids</taxon>
        <taxon>Asterales</taxon>
        <taxon>Asteraceae</taxon>
        <taxon>Asteroideae</taxon>
        <taxon>Heliantheae alliance</taxon>
        <taxon>Madieae</taxon>
        <taxon>Madiinae</taxon>
        <taxon>Deinandra</taxon>
    </lineage>
</organism>
<dbReference type="PANTHER" id="PTHR31080">
    <property type="entry name" value="PECTINESTERASE INHIBITOR-LIKE"/>
    <property type="match status" value="1"/>
</dbReference>
<comment type="caution">
    <text evidence="4">The sequence shown here is derived from an EMBL/GenBank/DDBJ whole genome shotgun (WGS) entry which is preliminary data.</text>
</comment>
<evidence type="ECO:0000259" key="3">
    <source>
        <dbReference type="SMART" id="SM00856"/>
    </source>
</evidence>
<sequence>MSQTFLSFLYVWLTIFALSTVVESRSRARMYIDSQCKSTRYPDICVQTLFPYVNKRGLPSPQLQAQISLATCLSTARFTKTYMNIVAKKLNQTSSSGDYQAMEECLRQIDDGVKQITQSFKELQQMGKDGDEKFMWHESNVQTWVSAALTDATTCIDDVLGGVISESEKAMIRARILKVKQLASNSLALFTRFTTRYRASRGIKVPQMKS</sequence>
<keyword evidence="5" id="KW-1185">Reference proteome</keyword>
<dbReference type="EMBL" id="JBCNJP010000007">
    <property type="protein sequence ID" value="KAK9076437.1"/>
    <property type="molecule type" value="Genomic_DNA"/>
</dbReference>
<dbReference type="CDD" id="cd15798">
    <property type="entry name" value="PMEI-like_3"/>
    <property type="match status" value="1"/>
</dbReference>
<feature type="domain" description="Pectinesterase inhibitor" evidence="3">
    <location>
        <begin position="27"/>
        <end position="189"/>
    </location>
</feature>
<evidence type="ECO:0000256" key="1">
    <source>
        <dbReference type="ARBA" id="ARBA00022729"/>
    </source>
</evidence>
<protein>
    <recommendedName>
        <fullName evidence="3">Pectinesterase inhibitor domain-containing protein</fullName>
    </recommendedName>
</protein>
<keyword evidence="1 2" id="KW-0732">Signal</keyword>
<feature type="chain" id="PRO_5042965165" description="Pectinesterase inhibitor domain-containing protein" evidence="2">
    <location>
        <begin position="25"/>
        <end position="210"/>
    </location>
</feature>